<feature type="transmembrane region" description="Helical" evidence="6">
    <location>
        <begin position="31"/>
        <end position="48"/>
    </location>
</feature>
<dbReference type="Proteomes" id="UP000002899">
    <property type="component" value="Chromosome IV"/>
</dbReference>
<keyword evidence="4 6" id="KW-1133">Transmembrane helix</keyword>
<evidence type="ECO:0000313" key="8">
    <source>
        <dbReference type="Proteomes" id="UP000002899"/>
    </source>
</evidence>
<evidence type="ECO:0000256" key="2">
    <source>
        <dbReference type="ARBA" id="ARBA00010350"/>
    </source>
</evidence>
<dbReference type="OrthoDB" id="1277691at2759"/>
<dbReference type="VEuPathDB" id="PiroplasmaDB:BmR1_04g07290"/>
<feature type="transmembrane region" description="Helical" evidence="6">
    <location>
        <begin position="54"/>
        <end position="71"/>
    </location>
</feature>
<dbReference type="InterPro" id="IPR006214">
    <property type="entry name" value="Bax_inhibitor_1-related"/>
</dbReference>
<reference evidence="7 8" key="2">
    <citation type="journal article" date="2013" name="PLoS ONE">
        <title>Whole genome mapping and re-organization of the nuclear and mitochondrial genomes of Babesia microti isolates.</title>
        <authorList>
            <person name="Cornillot E."/>
            <person name="Dassouli A."/>
            <person name="Garg A."/>
            <person name="Pachikara N."/>
            <person name="Randazzo S."/>
            <person name="Depoix D."/>
            <person name="Carcy B."/>
            <person name="Delbecq S."/>
            <person name="Frutos R."/>
            <person name="Silva J.C."/>
            <person name="Sutton R."/>
            <person name="Krause P.J."/>
            <person name="Mamoun C.B."/>
        </authorList>
    </citation>
    <scope>NUCLEOTIDE SEQUENCE [LARGE SCALE GENOMIC DNA]</scope>
    <source>
        <strain evidence="7 8">RI</strain>
    </source>
</reference>
<dbReference type="AlphaFoldDB" id="I7IHE1"/>
<sequence length="238" mass="26661">MIGTRNRHMSFGTILDFTPLNSKQKSHLSRVYGTLGLSCLITAATVLYNLYMPQILAFILFTASFSYLFYLSSGKDLSGKRLIALVLLSVSEGVMIKDIVRYAQVLNGEIVTSALAISMAIFFCFSLSSIFATQRLTYYFYSLVSSLMTLISIVSFANIFMRSKIMLNATAIAALLMYAGFVAVDTQITLAEFDAGNRDFVVHAISLYVDIVAIFIRILQILIEKQHNECRKHDKDYD</sequence>
<accession>I7IHE1</accession>
<feature type="transmembrane region" description="Helical" evidence="6">
    <location>
        <begin position="138"/>
        <end position="160"/>
    </location>
</feature>
<dbReference type="TCDB" id="1.A.14.1.3">
    <property type="family name" value="the calcium transporter a (cata) family (formerly the testis-enhanced gene transfer (tegt) family)"/>
</dbReference>
<evidence type="ECO:0000256" key="4">
    <source>
        <dbReference type="ARBA" id="ARBA00022989"/>
    </source>
</evidence>
<dbReference type="GO" id="GO:0016020">
    <property type="term" value="C:membrane"/>
    <property type="evidence" value="ECO:0007669"/>
    <property type="project" value="UniProtKB-SubCell"/>
</dbReference>
<dbReference type="Pfam" id="PF01027">
    <property type="entry name" value="Bax1-I"/>
    <property type="match status" value="1"/>
</dbReference>
<gene>
    <name evidence="7" type="ORF">BmR1_04g07290</name>
</gene>
<protein>
    <submittedName>
        <fullName evidence="7">Probable Bax inhibitor 1</fullName>
    </submittedName>
</protein>
<feature type="transmembrane region" description="Helical" evidence="6">
    <location>
        <begin position="110"/>
        <end position="132"/>
    </location>
</feature>
<comment type="similarity">
    <text evidence="2 6">Belongs to the BI1 family.</text>
</comment>
<proteinExistence type="inferred from homology"/>
<comment type="subcellular location">
    <subcellularLocation>
        <location evidence="1">Membrane</location>
        <topology evidence="1">Multi-pass membrane protein</topology>
    </subcellularLocation>
</comment>
<feature type="transmembrane region" description="Helical" evidence="6">
    <location>
        <begin position="200"/>
        <end position="223"/>
    </location>
</feature>
<evidence type="ECO:0000313" key="7">
    <source>
        <dbReference type="EMBL" id="CCF75652.1"/>
    </source>
</evidence>
<dbReference type="PANTHER" id="PTHR23291">
    <property type="entry name" value="BAX INHIBITOR-RELATED"/>
    <property type="match status" value="1"/>
</dbReference>
<dbReference type="PANTHER" id="PTHR23291:SF32">
    <property type="entry name" value="BAX INHIBITOR 1"/>
    <property type="match status" value="1"/>
</dbReference>
<evidence type="ECO:0000256" key="5">
    <source>
        <dbReference type="ARBA" id="ARBA00023136"/>
    </source>
</evidence>
<evidence type="ECO:0000256" key="1">
    <source>
        <dbReference type="ARBA" id="ARBA00004141"/>
    </source>
</evidence>
<dbReference type="RefSeq" id="XP_012650060.1">
    <property type="nucleotide sequence ID" value="XM_012794606.1"/>
</dbReference>
<evidence type="ECO:0000256" key="3">
    <source>
        <dbReference type="ARBA" id="ARBA00022692"/>
    </source>
</evidence>
<reference evidence="7 8" key="1">
    <citation type="journal article" date="2012" name="Nucleic Acids Res.">
        <title>Sequencing of the smallest Apicomplexan genome from the human pathogen Babesia microti.</title>
        <authorList>
            <person name="Cornillot E."/>
            <person name="Hadj-Kaddour K."/>
            <person name="Dassouli A."/>
            <person name="Noel B."/>
            <person name="Ranwez V."/>
            <person name="Vacherie B."/>
            <person name="Augagneur Y."/>
            <person name="Bres V."/>
            <person name="Duclos A."/>
            <person name="Randazzo S."/>
            <person name="Carcy B."/>
            <person name="Debierre-Grockiego F."/>
            <person name="Delbecq S."/>
            <person name="Moubri-Menage K."/>
            <person name="Shams-Eldin H."/>
            <person name="Usmani-Brown S."/>
            <person name="Bringaud F."/>
            <person name="Wincker P."/>
            <person name="Vivares C.P."/>
            <person name="Schwarz R.T."/>
            <person name="Schetters T.P."/>
            <person name="Krause P.J."/>
            <person name="Gorenflot A."/>
            <person name="Berry V."/>
            <person name="Barbe V."/>
            <person name="Ben Mamoun C."/>
        </authorList>
    </citation>
    <scope>NUCLEOTIDE SEQUENCE [LARGE SCALE GENOMIC DNA]</scope>
    <source>
        <strain evidence="7 8">RI</strain>
    </source>
</reference>
<keyword evidence="8" id="KW-1185">Reference proteome</keyword>
<reference evidence="7 8" key="3">
    <citation type="journal article" date="2016" name="Sci. Rep.">
        <title>Genome-wide diversity and gene expression profiling of Babesia microti isolates identify polymorphic genes that mediate host-pathogen interactions.</title>
        <authorList>
            <person name="Silva J.C."/>
            <person name="Cornillot E."/>
            <person name="McCracken C."/>
            <person name="Usmani-Brown S."/>
            <person name="Dwivedi A."/>
            <person name="Ifeonu O.O."/>
            <person name="Crabtree J."/>
            <person name="Gotia H.T."/>
            <person name="Virji A.Z."/>
            <person name="Reynes C."/>
            <person name="Colinge J."/>
            <person name="Kumar V."/>
            <person name="Lawres L."/>
            <person name="Pazzi J.E."/>
            <person name="Pablo J.V."/>
            <person name="Hung C."/>
            <person name="Brancato J."/>
            <person name="Kumari P."/>
            <person name="Orvis J."/>
            <person name="Tretina K."/>
            <person name="Chibucos M."/>
            <person name="Ott S."/>
            <person name="Sadzewicz L."/>
            <person name="Sengamalay N."/>
            <person name="Shetty A.C."/>
            <person name="Su Q."/>
            <person name="Tallon L."/>
            <person name="Fraser C.M."/>
            <person name="Frutos R."/>
            <person name="Molina D.M."/>
            <person name="Krause P.J."/>
            <person name="Ben Mamoun C."/>
        </authorList>
    </citation>
    <scope>NUCLEOTIDE SEQUENCE [LARGE SCALE GENOMIC DNA]</scope>
    <source>
        <strain evidence="7 8">RI</strain>
    </source>
</reference>
<dbReference type="GeneID" id="24426104"/>
<dbReference type="EMBL" id="LN871599">
    <property type="protein sequence ID" value="CCF75652.1"/>
    <property type="molecule type" value="Genomic_DNA"/>
</dbReference>
<evidence type="ECO:0000256" key="6">
    <source>
        <dbReference type="RuleBase" id="RU004379"/>
    </source>
</evidence>
<dbReference type="KEGG" id="bmic:BmR1_04g07290"/>
<name>I7IHE1_BABMR</name>
<keyword evidence="5 6" id="KW-0472">Membrane</keyword>
<organism evidence="7 8">
    <name type="scientific">Babesia microti (strain RI)</name>
    <dbReference type="NCBI Taxonomy" id="1133968"/>
    <lineage>
        <taxon>Eukaryota</taxon>
        <taxon>Sar</taxon>
        <taxon>Alveolata</taxon>
        <taxon>Apicomplexa</taxon>
        <taxon>Aconoidasida</taxon>
        <taxon>Piroplasmida</taxon>
        <taxon>Babesiidae</taxon>
        <taxon>Babesia</taxon>
    </lineage>
</organism>
<keyword evidence="3 6" id="KW-0812">Transmembrane</keyword>
<feature type="transmembrane region" description="Helical" evidence="6">
    <location>
        <begin position="167"/>
        <end position="188"/>
    </location>
</feature>